<evidence type="ECO:0000313" key="1">
    <source>
        <dbReference type="EMBL" id="SFO93540.1"/>
    </source>
</evidence>
<organism evidence="1 2">
    <name type="scientific">Hydrogenimonas thermophila</name>
    <dbReference type="NCBI Taxonomy" id="223786"/>
    <lineage>
        <taxon>Bacteria</taxon>
        <taxon>Pseudomonadati</taxon>
        <taxon>Campylobacterota</taxon>
        <taxon>Epsilonproteobacteria</taxon>
        <taxon>Campylobacterales</taxon>
        <taxon>Hydrogenimonadaceae</taxon>
        <taxon>Hydrogenimonas</taxon>
    </lineage>
</organism>
<evidence type="ECO:0000313" key="2">
    <source>
        <dbReference type="Proteomes" id="UP000199227"/>
    </source>
</evidence>
<dbReference type="STRING" id="223786.SAMN05216234_10290"/>
<dbReference type="RefSeq" id="WP_092910188.1">
    <property type="nucleotide sequence ID" value="NZ_CP136592.1"/>
</dbReference>
<proteinExistence type="predicted"/>
<protein>
    <submittedName>
        <fullName evidence="1">Uncharacterized protein</fullName>
    </submittedName>
</protein>
<dbReference type="Proteomes" id="UP000199227">
    <property type="component" value="Unassembled WGS sequence"/>
</dbReference>
<dbReference type="EMBL" id="FOXB01000002">
    <property type="protein sequence ID" value="SFO93540.1"/>
    <property type="molecule type" value="Genomic_DNA"/>
</dbReference>
<accession>A0A1I5L8D1</accession>
<gene>
    <name evidence="1" type="ORF">SAMN05216234_10290</name>
</gene>
<name>A0A1I5L8D1_9BACT</name>
<dbReference type="OrthoDB" id="5372974at2"/>
<dbReference type="AlphaFoldDB" id="A0A1I5L8D1"/>
<sequence length="100" mass="11604">MLIELPLSSRDLDEAWLTTMDDALVWGLIDFDEGEVKRVEFYDSREDIEEMVDYAIVAKQGEPIWPMIEENIFVLVAREGASIDEVMEGFKFKELHEASF</sequence>
<keyword evidence="2" id="KW-1185">Reference proteome</keyword>
<reference evidence="1 2" key="1">
    <citation type="submission" date="2016-10" db="EMBL/GenBank/DDBJ databases">
        <authorList>
            <person name="de Groot N.N."/>
        </authorList>
    </citation>
    <scope>NUCLEOTIDE SEQUENCE [LARGE SCALE GENOMIC DNA]</scope>
    <source>
        <strain evidence="1 2">EP1-55-1</strain>
    </source>
</reference>